<sequence>MGVSVANVNLLHPQMATSLDLRNGPRVRYHVRSRSPPWTAAARKRKRTKTMPGLASVNTGPPSPRKADFE</sequence>
<keyword evidence="3" id="KW-1185">Reference proteome</keyword>
<accession>A0AAD5R4E3</accession>
<organism evidence="2 3">
    <name type="scientific">Parelaphostrongylus tenuis</name>
    <name type="common">Meningeal worm</name>
    <dbReference type="NCBI Taxonomy" id="148309"/>
    <lineage>
        <taxon>Eukaryota</taxon>
        <taxon>Metazoa</taxon>
        <taxon>Ecdysozoa</taxon>
        <taxon>Nematoda</taxon>
        <taxon>Chromadorea</taxon>
        <taxon>Rhabditida</taxon>
        <taxon>Rhabditina</taxon>
        <taxon>Rhabditomorpha</taxon>
        <taxon>Strongyloidea</taxon>
        <taxon>Metastrongylidae</taxon>
        <taxon>Parelaphostrongylus</taxon>
    </lineage>
</organism>
<dbReference type="Proteomes" id="UP001196413">
    <property type="component" value="Unassembled WGS sequence"/>
</dbReference>
<reference evidence="2" key="1">
    <citation type="submission" date="2021-06" db="EMBL/GenBank/DDBJ databases">
        <title>Parelaphostrongylus tenuis whole genome reference sequence.</title>
        <authorList>
            <person name="Garwood T.J."/>
            <person name="Larsen P.A."/>
            <person name="Fountain-Jones N.M."/>
            <person name="Garbe J.R."/>
            <person name="Macchietto M.G."/>
            <person name="Kania S.A."/>
            <person name="Gerhold R.W."/>
            <person name="Richards J.E."/>
            <person name="Wolf T.M."/>
        </authorList>
    </citation>
    <scope>NUCLEOTIDE SEQUENCE</scope>
    <source>
        <strain evidence="2">MNPRO001-30</strain>
        <tissue evidence="2">Meninges</tissue>
    </source>
</reference>
<evidence type="ECO:0000313" key="3">
    <source>
        <dbReference type="Proteomes" id="UP001196413"/>
    </source>
</evidence>
<evidence type="ECO:0000256" key="1">
    <source>
        <dbReference type="SAM" id="MobiDB-lite"/>
    </source>
</evidence>
<proteinExistence type="predicted"/>
<evidence type="ECO:0000313" key="2">
    <source>
        <dbReference type="EMBL" id="KAJ1369191.1"/>
    </source>
</evidence>
<gene>
    <name evidence="2" type="ORF">KIN20_030598</name>
</gene>
<dbReference type="EMBL" id="JAHQIW010006440">
    <property type="protein sequence ID" value="KAJ1369191.1"/>
    <property type="molecule type" value="Genomic_DNA"/>
</dbReference>
<feature type="region of interest" description="Disordered" evidence="1">
    <location>
        <begin position="31"/>
        <end position="70"/>
    </location>
</feature>
<dbReference type="AlphaFoldDB" id="A0AAD5R4E3"/>
<comment type="caution">
    <text evidence="2">The sequence shown here is derived from an EMBL/GenBank/DDBJ whole genome shotgun (WGS) entry which is preliminary data.</text>
</comment>
<protein>
    <submittedName>
        <fullName evidence="2">Uncharacterized protein</fullName>
    </submittedName>
</protein>
<name>A0AAD5R4E3_PARTN</name>